<sequence length="177" mass="20748">MVICVANLSEMLPYETRYLSMGTYTFAYSFTTAVAVNFIIIISEKSLIVLTFLNCPDFSLFYSYARDPICHLNIRNDVDVIERIIREEEQVLYDENPLEGKTFHDAVAKKIFEDLVYLDQDELKVSDFFKKIWKNWAMTEIIICLFQAISAGLHEFEYTHYINERFAEPLNLPIDKV</sequence>
<evidence type="ECO:0000313" key="3">
    <source>
        <dbReference type="Proteomes" id="UP001432322"/>
    </source>
</evidence>
<organism evidence="2 3">
    <name type="scientific">Pristionchus fissidentatus</name>
    <dbReference type="NCBI Taxonomy" id="1538716"/>
    <lineage>
        <taxon>Eukaryota</taxon>
        <taxon>Metazoa</taxon>
        <taxon>Ecdysozoa</taxon>
        <taxon>Nematoda</taxon>
        <taxon>Chromadorea</taxon>
        <taxon>Rhabditida</taxon>
        <taxon>Rhabditina</taxon>
        <taxon>Diplogasteromorpha</taxon>
        <taxon>Diplogasteroidea</taxon>
        <taxon>Neodiplogasteridae</taxon>
        <taxon>Pristionchus</taxon>
    </lineage>
</organism>
<evidence type="ECO:0008006" key="4">
    <source>
        <dbReference type="Google" id="ProtNLM"/>
    </source>
</evidence>
<dbReference type="AlphaFoldDB" id="A0AAV5V385"/>
<keyword evidence="1" id="KW-1133">Transmembrane helix</keyword>
<protein>
    <recommendedName>
        <fullName evidence="4">G protein-coupled receptor</fullName>
    </recommendedName>
</protein>
<dbReference type="Proteomes" id="UP001432322">
    <property type="component" value="Unassembled WGS sequence"/>
</dbReference>
<keyword evidence="3" id="KW-1185">Reference proteome</keyword>
<feature type="non-terminal residue" evidence="2">
    <location>
        <position position="177"/>
    </location>
</feature>
<proteinExistence type="predicted"/>
<name>A0AAV5V385_9BILA</name>
<feature type="transmembrane region" description="Helical" evidence="1">
    <location>
        <begin position="18"/>
        <end position="40"/>
    </location>
</feature>
<accession>A0AAV5V385</accession>
<evidence type="ECO:0000256" key="1">
    <source>
        <dbReference type="SAM" id="Phobius"/>
    </source>
</evidence>
<evidence type="ECO:0000313" key="2">
    <source>
        <dbReference type="EMBL" id="GMT14047.1"/>
    </source>
</evidence>
<comment type="caution">
    <text evidence="2">The sequence shown here is derived from an EMBL/GenBank/DDBJ whole genome shotgun (WGS) entry which is preliminary data.</text>
</comment>
<keyword evidence="1" id="KW-0472">Membrane</keyword>
<dbReference type="EMBL" id="BTSY01000002">
    <property type="protein sequence ID" value="GMT14047.1"/>
    <property type="molecule type" value="Genomic_DNA"/>
</dbReference>
<reference evidence="2" key="1">
    <citation type="submission" date="2023-10" db="EMBL/GenBank/DDBJ databases">
        <title>Genome assembly of Pristionchus species.</title>
        <authorList>
            <person name="Yoshida K."/>
            <person name="Sommer R.J."/>
        </authorList>
    </citation>
    <scope>NUCLEOTIDE SEQUENCE</scope>
    <source>
        <strain evidence="2">RS5133</strain>
    </source>
</reference>
<gene>
    <name evidence="2" type="ORF">PFISCL1PPCAC_5344</name>
</gene>
<keyword evidence="1" id="KW-0812">Transmembrane</keyword>